<gene>
    <name evidence="4" type="ORF">RJG54_07760</name>
</gene>
<keyword evidence="1" id="KW-0853">WD repeat</keyword>
<dbReference type="InterPro" id="IPR036322">
    <property type="entry name" value="WD40_repeat_dom_sf"/>
</dbReference>
<dbReference type="SUPFAM" id="SSF52129">
    <property type="entry name" value="Caspase-like"/>
    <property type="match status" value="1"/>
</dbReference>
<dbReference type="InterPro" id="IPR018247">
    <property type="entry name" value="EF_Hand_1_Ca_BS"/>
</dbReference>
<dbReference type="Gene3D" id="2.130.10.10">
    <property type="entry name" value="YVTN repeat-like/Quinoprotein amine dehydrogenase"/>
    <property type="match status" value="2"/>
</dbReference>
<name>A0AA96CUG9_9BACT</name>
<dbReference type="InterPro" id="IPR015943">
    <property type="entry name" value="WD40/YVTN_repeat-like_dom_sf"/>
</dbReference>
<dbReference type="SUPFAM" id="SSF50978">
    <property type="entry name" value="WD40 repeat-like"/>
    <property type="match status" value="1"/>
</dbReference>
<dbReference type="AlphaFoldDB" id="A0AA96CUG9"/>
<dbReference type="InterPro" id="IPR011600">
    <property type="entry name" value="Pept_C14_caspase"/>
</dbReference>
<dbReference type="GO" id="GO:0006508">
    <property type="term" value="P:proteolysis"/>
    <property type="evidence" value="ECO:0007669"/>
    <property type="project" value="InterPro"/>
</dbReference>
<evidence type="ECO:0000256" key="1">
    <source>
        <dbReference type="ARBA" id="ARBA00022574"/>
    </source>
</evidence>
<organism evidence="4">
    <name type="scientific">Arcobacter sp. AZ-2023</name>
    <dbReference type="NCBI Taxonomy" id="3074453"/>
    <lineage>
        <taxon>Bacteria</taxon>
        <taxon>Pseudomonadati</taxon>
        <taxon>Campylobacterota</taxon>
        <taxon>Epsilonproteobacteria</taxon>
        <taxon>Campylobacterales</taxon>
        <taxon>Arcobacteraceae</taxon>
        <taxon>Arcobacter</taxon>
    </lineage>
</organism>
<evidence type="ECO:0000256" key="2">
    <source>
        <dbReference type="ARBA" id="ARBA00022737"/>
    </source>
</evidence>
<protein>
    <submittedName>
        <fullName evidence="4">Caspase family protein</fullName>
    </submittedName>
</protein>
<dbReference type="Pfam" id="PF00656">
    <property type="entry name" value="Peptidase_C14"/>
    <property type="match status" value="1"/>
</dbReference>
<feature type="domain" description="Peptidase C14 caspase" evidence="3">
    <location>
        <begin position="808"/>
        <end position="1031"/>
    </location>
</feature>
<proteinExistence type="predicted"/>
<dbReference type="InterPro" id="IPR001680">
    <property type="entry name" value="WD40_rpt"/>
</dbReference>
<dbReference type="Pfam" id="PF00400">
    <property type="entry name" value="WD40"/>
    <property type="match status" value="2"/>
</dbReference>
<reference evidence="4" key="1">
    <citation type="submission" date="2023-09" db="EMBL/GenBank/DDBJ databases">
        <title>Arcobacter tbilisiensis sp. nov. isolated from chicken meat in Tbilisi, Georgia.</title>
        <authorList>
            <person name="Matthias R."/>
            <person name="Zautner A.E."/>
        </authorList>
    </citation>
    <scope>NUCLEOTIDE SEQUENCE</scope>
    <source>
        <strain evidence="4">LEO 107</strain>
    </source>
</reference>
<dbReference type="EMBL" id="CP134846">
    <property type="protein sequence ID" value="WNL16116.1"/>
    <property type="molecule type" value="Genomic_DNA"/>
</dbReference>
<dbReference type="Gene3D" id="3.40.50.1460">
    <property type="match status" value="1"/>
</dbReference>
<dbReference type="PANTHER" id="PTHR22847">
    <property type="entry name" value="WD40 REPEAT PROTEIN"/>
    <property type="match status" value="1"/>
</dbReference>
<dbReference type="GO" id="GO:0004197">
    <property type="term" value="F:cysteine-type endopeptidase activity"/>
    <property type="evidence" value="ECO:0007669"/>
    <property type="project" value="InterPro"/>
</dbReference>
<dbReference type="InterPro" id="IPR019775">
    <property type="entry name" value="WD40_repeat_CS"/>
</dbReference>
<evidence type="ECO:0000313" key="4">
    <source>
        <dbReference type="EMBL" id="WNL16116.1"/>
    </source>
</evidence>
<dbReference type="PROSITE" id="PS00018">
    <property type="entry name" value="EF_HAND_1"/>
    <property type="match status" value="1"/>
</dbReference>
<evidence type="ECO:0000259" key="3">
    <source>
        <dbReference type="Pfam" id="PF00656"/>
    </source>
</evidence>
<dbReference type="InterPro" id="IPR029030">
    <property type="entry name" value="Caspase-like_dom_sf"/>
</dbReference>
<dbReference type="PANTHER" id="PTHR22847:SF637">
    <property type="entry name" value="WD REPEAT DOMAIN 5B"/>
    <property type="match status" value="1"/>
</dbReference>
<accession>A0AA96CUG9</accession>
<keyword evidence="2" id="KW-0677">Repeat</keyword>
<dbReference type="PROSITE" id="PS00678">
    <property type="entry name" value="WD_REPEATS_1"/>
    <property type="match status" value="1"/>
</dbReference>
<dbReference type="SMART" id="SM00320">
    <property type="entry name" value="WD40"/>
    <property type="match status" value="4"/>
</dbReference>
<sequence length="1045" mass="119759">MKLIIFIIMFNILFANENIHLTIESETHNNAIRSILLDKNKDLITISEDKTIKVWDSKNNKLKSTIYGQIDIGYVGRLNHAAYNEKINNLAVSGDFAQNQENYEMYKIRIYDMNSNKIYKTIENKNGIVSNLEFSSDGKFLVTGFTSPIYHFSIYETSSYKIVDDIKIVERYLPKRYHHFKLKIIQKKDDYLIITVSELGDIDIYSKKQKKFIQSLNIKQNITALYVDDDFIYVGFDGGINKYDVNLNLLKSSYLNLKNINIISKINEEKLLICSVKNCYTFNKETFNLMNELFKSNNSILSILQYDDNTMVSSLGQNDEISFIDSQSGKIKKKIINNSFKLYSLGLNEKLLGFSNNFDVEKFDTYIDLDNIKINKFNASEKLNFDTELPKNSHEILIKEVEEDQIQNRPTKLKVINKKDDSSYEISKTPGDGYMHAVYGLNDNFIISGSAYGMLNLYNSYTGNKIGNLIGHNDFISGIVKNDKFIFTSSYDGVINAWDLQKLKQLEEKKVINEWKAKAVAEKFGTTKEEIKKYSMQLYLNYGIDIYSIDIRNIFPTFSIYIINENEFVIWTEEGYFTVSSEKALKYITWHMNQGFDKEAIRYDIGKFYDVFFRPDLVKLKLKGDDISKYTDGLTVKDALRNPPPNVNITNIDDKNVETNDVTLNTDKDIVKVRFNVSDFGGGVGNIRVYQEGKLIKRIGNSEINKVIANVDTKKEEKEKEQKLKEYQYLALSKAIKGKELKINEQIMNSFDRDLNINNSGDYEIMVPLKKGLNQISVEAFNNTNTITSFRSTVNINANIPEKKAKLYAIVAGVNNFESSYGNELENLRYSVNDANQISQIISETKGKIFEDIEIIKLTDNHVTKDNLNKAFYDINQKASLEDTILFYISTHGKSVNGKFYLFPSNNLESDNLIEFNEIFTESSKLKSLNQVFIIDACQSGSANDIASSVYDSRASVLARSSGIHLLSASTSGTKAFENDKYKHSNFTYEIISALKNKEVDINKDNFISIIELSNTLKRQNTVEKQFPVIQNIGNDININEINSN</sequence>